<feature type="transmembrane region" description="Helical" evidence="1">
    <location>
        <begin position="31"/>
        <end position="49"/>
    </location>
</feature>
<dbReference type="AlphaFoldDB" id="A0A2M3ZVV1"/>
<organism evidence="2">
    <name type="scientific">Anopheles braziliensis</name>
    <dbReference type="NCBI Taxonomy" id="58242"/>
    <lineage>
        <taxon>Eukaryota</taxon>
        <taxon>Metazoa</taxon>
        <taxon>Ecdysozoa</taxon>
        <taxon>Arthropoda</taxon>
        <taxon>Hexapoda</taxon>
        <taxon>Insecta</taxon>
        <taxon>Pterygota</taxon>
        <taxon>Neoptera</taxon>
        <taxon>Endopterygota</taxon>
        <taxon>Diptera</taxon>
        <taxon>Nematocera</taxon>
        <taxon>Culicoidea</taxon>
        <taxon>Culicidae</taxon>
        <taxon>Anophelinae</taxon>
        <taxon>Anopheles</taxon>
    </lineage>
</organism>
<proteinExistence type="predicted"/>
<keyword evidence="1" id="KW-0472">Membrane</keyword>
<evidence type="ECO:0000313" key="2">
    <source>
        <dbReference type="EMBL" id="MBW32684.1"/>
    </source>
</evidence>
<protein>
    <submittedName>
        <fullName evidence="2">Putative secreted peptide</fullName>
    </submittedName>
</protein>
<sequence>MMVMRQVMLTILLVQILGGVATPTVRLLPVIVVSPAGTLLLAVVARILAVARTARQLTRIPQVRIIAERNRTRLLLPWFRFRGRWFRTGPVSDRWYGAFGRTSWWWWWSRCCCRN</sequence>
<name>A0A2M3ZVV1_9DIPT</name>
<reference evidence="2" key="1">
    <citation type="submission" date="2018-01" db="EMBL/GenBank/DDBJ databases">
        <title>An insight into the sialome of Amazonian anophelines.</title>
        <authorList>
            <person name="Ribeiro J.M."/>
            <person name="Scarpassa V."/>
            <person name="Calvo E."/>
        </authorList>
    </citation>
    <scope>NUCLEOTIDE SEQUENCE</scope>
    <source>
        <tissue evidence="2">Salivary glands</tissue>
    </source>
</reference>
<evidence type="ECO:0000256" key="1">
    <source>
        <dbReference type="SAM" id="Phobius"/>
    </source>
</evidence>
<keyword evidence="1" id="KW-0812">Transmembrane</keyword>
<accession>A0A2M3ZVV1</accession>
<dbReference type="EMBL" id="GGFM01011933">
    <property type="protein sequence ID" value="MBW32684.1"/>
    <property type="molecule type" value="Transcribed_RNA"/>
</dbReference>
<keyword evidence="1" id="KW-1133">Transmembrane helix</keyword>